<comment type="caution">
    <text evidence="9">The sequence shown here is derived from an EMBL/GenBank/DDBJ whole genome shotgun (WGS) entry which is preliminary data.</text>
</comment>
<evidence type="ECO:0000256" key="7">
    <source>
        <dbReference type="SAM" id="SignalP"/>
    </source>
</evidence>
<sequence>MKQRFIMLLLCSTPFFTYAQWNYPKYNELKARIQSFTSKSNVQLDVIGKSFGAEQIPIIKIQRGKEAKPTLLLVAGIDGKHPAGTINALNVAERLLDLPKQELADLLANKSIWVLPLLNADAYKRNANHIELTAGNARQIDFDRDGRIDEDPEKDLNGDGLISQMRVKSPAGTYRPHLLSPDFLLLAEKNKGEAGIFELYKEGVDADKDGFYGEDGLSGVNLDKNFTYDYPFFESETGDYAASEPETRALMNLIFDNPQIAVVLHFGLQNNLSTAEVFDQRKASERIMKSWTNNDAQVSALVTNFYKEAAKELGDAPKMPAGKGNFSSTAYYHAGKFSFVTPSWWIPTTQDSSKTTAKPSGAKDDDMFVRWVKANNIQGAILPWTKVNHPDFPNQEVEVGGKVERFQHNPPIEHLNASAQAHSNFVVQLMRAMASLEFSQPKITPLGDDIFRIEVRLFNTGALPIYPEIADKIKHVSKLKSVLELQKNQSFLSGKRLQLYPSLGAGKSQDLSWLVKGRGRAQLTVGCPTAGMKVIDINL</sequence>
<keyword evidence="6" id="KW-0482">Metalloprotease</keyword>
<dbReference type="Proteomes" id="UP001170954">
    <property type="component" value="Unassembled WGS sequence"/>
</dbReference>
<dbReference type="PANTHER" id="PTHR11705:SF143">
    <property type="entry name" value="SLL0236 PROTEIN"/>
    <property type="match status" value="1"/>
</dbReference>
<keyword evidence="10" id="KW-1185">Reference proteome</keyword>
<feature type="chain" id="PRO_5045605076" evidence="7">
    <location>
        <begin position="20"/>
        <end position="539"/>
    </location>
</feature>
<evidence type="ECO:0000256" key="5">
    <source>
        <dbReference type="ARBA" id="ARBA00022833"/>
    </source>
</evidence>
<keyword evidence="3" id="KW-0645">Protease</keyword>
<evidence type="ECO:0000313" key="10">
    <source>
        <dbReference type="Proteomes" id="UP001170954"/>
    </source>
</evidence>
<keyword evidence="5" id="KW-0862">Zinc</keyword>
<dbReference type="EMBL" id="JACAGK010000008">
    <property type="protein sequence ID" value="MDM1047482.1"/>
    <property type="molecule type" value="Genomic_DNA"/>
</dbReference>
<protein>
    <submittedName>
        <fullName evidence="9">Peptidase M14</fullName>
    </submittedName>
</protein>
<reference evidence="9" key="2">
    <citation type="journal article" date="2022" name="Sci. Total Environ.">
        <title>Prevalence, transmission, and molecular epidemiology of tet(X)-positive bacteria among humans, animals, and environmental niches in China: An epidemiological, and genomic-based study.</title>
        <authorList>
            <person name="Dong N."/>
            <person name="Zeng Y."/>
            <person name="Cai C."/>
            <person name="Sun C."/>
            <person name="Lu J."/>
            <person name="Liu C."/>
            <person name="Zhou H."/>
            <person name="Sun Q."/>
            <person name="Shu L."/>
            <person name="Wang H."/>
            <person name="Wang Y."/>
            <person name="Wang S."/>
            <person name="Wu C."/>
            <person name="Chan E.W."/>
            <person name="Chen G."/>
            <person name="Shen Z."/>
            <person name="Chen S."/>
            <person name="Zhang R."/>
        </authorList>
    </citation>
    <scope>NUCLEOTIDE SEQUENCE</scope>
    <source>
        <strain evidence="9">R1692</strain>
    </source>
</reference>
<dbReference type="SMART" id="SM00631">
    <property type="entry name" value="Zn_pept"/>
    <property type="match status" value="1"/>
</dbReference>
<feature type="domain" description="Peptidase M14" evidence="8">
    <location>
        <begin position="23"/>
        <end position="351"/>
    </location>
</feature>
<accession>A0ABT7NJT7</accession>
<reference evidence="9" key="1">
    <citation type="submission" date="2020-06" db="EMBL/GenBank/DDBJ databases">
        <authorList>
            <person name="Dong N."/>
        </authorList>
    </citation>
    <scope>NUCLEOTIDE SEQUENCE</scope>
    <source>
        <strain evidence="9">R1692</strain>
    </source>
</reference>
<proteinExistence type="inferred from homology"/>
<evidence type="ECO:0000256" key="6">
    <source>
        <dbReference type="ARBA" id="ARBA00023049"/>
    </source>
</evidence>
<dbReference type="RefSeq" id="WP_286650587.1">
    <property type="nucleotide sequence ID" value="NZ_JACAGK010000008.1"/>
</dbReference>
<evidence type="ECO:0000256" key="2">
    <source>
        <dbReference type="ARBA" id="ARBA00005988"/>
    </source>
</evidence>
<name>A0ABT7NJT7_9SPHI</name>
<keyword evidence="4" id="KW-0378">Hydrolase</keyword>
<dbReference type="InterPro" id="IPR000834">
    <property type="entry name" value="Peptidase_M14"/>
</dbReference>
<dbReference type="Pfam" id="PF00246">
    <property type="entry name" value="Peptidase_M14"/>
    <property type="match status" value="1"/>
</dbReference>
<evidence type="ECO:0000256" key="3">
    <source>
        <dbReference type="ARBA" id="ARBA00022670"/>
    </source>
</evidence>
<dbReference type="SUPFAM" id="SSF53187">
    <property type="entry name" value="Zn-dependent exopeptidases"/>
    <property type="match status" value="1"/>
</dbReference>
<evidence type="ECO:0000256" key="1">
    <source>
        <dbReference type="ARBA" id="ARBA00001947"/>
    </source>
</evidence>
<dbReference type="Gene3D" id="3.40.630.10">
    <property type="entry name" value="Zn peptidases"/>
    <property type="match status" value="1"/>
</dbReference>
<feature type="signal peptide" evidence="7">
    <location>
        <begin position="1"/>
        <end position="19"/>
    </location>
</feature>
<keyword evidence="7" id="KW-0732">Signal</keyword>
<evidence type="ECO:0000259" key="8">
    <source>
        <dbReference type="SMART" id="SM00631"/>
    </source>
</evidence>
<dbReference type="PANTHER" id="PTHR11705">
    <property type="entry name" value="PROTEASE FAMILY M14 CARBOXYPEPTIDASE A,B"/>
    <property type="match status" value="1"/>
</dbReference>
<comment type="similarity">
    <text evidence="2">Belongs to the peptidase M14 family.</text>
</comment>
<organism evidence="9 10">
    <name type="scientific">Sphingobacterium hotanense</name>
    <dbReference type="NCBI Taxonomy" id="649196"/>
    <lineage>
        <taxon>Bacteria</taxon>
        <taxon>Pseudomonadati</taxon>
        <taxon>Bacteroidota</taxon>
        <taxon>Sphingobacteriia</taxon>
        <taxon>Sphingobacteriales</taxon>
        <taxon>Sphingobacteriaceae</taxon>
        <taxon>Sphingobacterium</taxon>
    </lineage>
</organism>
<evidence type="ECO:0000256" key="4">
    <source>
        <dbReference type="ARBA" id="ARBA00022801"/>
    </source>
</evidence>
<evidence type="ECO:0000313" key="9">
    <source>
        <dbReference type="EMBL" id="MDM1047482.1"/>
    </source>
</evidence>
<comment type="cofactor">
    <cofactor evidence="1">
        <name>Zn(2+)</name>
        <dbReference type="ChEBI" id="CHEBI:29105"/>
    </cofactor>
</comment>
<gene>
    <name evidence="9" type="ORF">HX018_04400</name>
</gene>